<evidence type="ECO:0000313" key="7">
    <source>
        <dbReference type="EMBL" id="RNF02928.1"/>
    </source>
</evidence>
<evidence type="ECO:0000256" key="4">
    <source>
        <dbReference type="PROSITE-ProRule" id="PRU00322"/>
    </source>
</evidence>
<reference evidence="7 8" key="1">
    <citation type="journal article" date="2018" name="BMC Genomics">
        <title>Genomic comparison of Trypanosoma conorhini and Trypanosoma rangeli to Trypanosoma cruzi strains of high and low virulence.</title>
        <authorList>
            <person name="Bradwell K.R."/>
            <person name="Koparde V.N."/>
            <person name="Matveyev A.V."/>
            <person name="Serrano M.G."/>
            <person name="Alves J.M."/>
            <person name="Parikh H."/>
            <person name="Huang B."/>
            <person name="Lee V."/>
            <person name="Espinosa-Alvarez O."/>
            <person name="Ortiz P.A."/>
            <person name="Costa-Martins A.G."/>
            <person name="Teixeira M.M."/>
            <person name="Buck G.A."/>
        </authorList>
    </citation>
    <scope>NUCLEOTIDE SEQUENCE [LARGE SCALE GENOMIC DNA]</scope>
    <source>
        <strain evidence="7 8">AM80</strain>
    </source>
</reference>
<dbReference type="InterPro" id="IPR001876">
    <property type="entry name" value="Znf_RanBP2"/>
</dbReference>
<evidence type="ECO:0000256" key="2">
    <source>
        <dbReference type="ARBA" id="ARBA00022771"/>
    </source>
</evidence>
<protein>
    <recommendedName>
        <fullName evidence="6">RanBP2-type domain-containing protein</fullName>
    </recommendedName>
</protein>
<dbReference type="Gene3D" id="4.10.1060.10">
    <property type="entry name" value="Zinc finger, RanBP2-type"/>
    <property type="match status" value="2"/>
</dbReference>
<dbReference type="GO" id="GO:0008270">
    <property type="term" value="F:zinc ion binding"/>
    <property type="evidence" value="ECO:0007669"/>
    <property type="project" value="UniProtKB-KW"/>
</dbReference>
<dbReference type="Pfam" id="PF00641">
    <property type="entry name" value="Zn_ribbon_RanBP"/>
    <property type="match status" value="2"/>
</dbReference>
<dbReference type="RefSeq" id="XP_029237207.1">
    <property type="nucleotide sequence ID" value="XM_029382933.1"/>
</dbReference>
<dbReference type="AlphaFoldDB" id="A0A3R7KWS8"/>
<organism evidence="7 8">
    <name type="scientific">Trypanosoma rangeli</name>
    <dbReference type="NCBI Taxonomy" id="5698"/>
    <lineage>
        <taxon>Eukaryota</taxon>
        <taxon>Discoba</taxon>
        <taxon>Euglenozoa</taxon>
        <taxon>Kinetoplastea</taxon>
        <taxon>Metakinetoplastina</taxon>
        <taxon>Trypanosomatida</taxon>
        <taxon>Trypanosomatidae</taxon>
        <taxon>Trypanosoma</taxon>
        <taxon>Herpetosoma</taxon>
    </lineage>
</organism>
<keyword evidence="5" id="KW-0472">Membrane</keyword>
<keyword evidence="1" id="KW-0479">Metal-binding</keyword>
<dbReference type="GeneID" id="40330009"/>
<evidence type="ECO:0000313" key="8">
    <source>
        <dbReference type="Proteomes" id="UP000283634"/>
    </source>
</evidence>
<sequence length="262" mass="28562">MVRVGGGIICNEGYTSVATAAVAGLCLCLPHSAEACFFLGLSLLPILLPRVAMVIGCFFLSRPRATRRSGEKEQRRKARMKNILGGALRRQRCIASLAGIAFLGYLRGPPQTFTLGGGGGARAYVLSATPCCLGRRIQRKRSRHREPAEGDWLCQCGELNYKSKRECFKCGAPAPPLPPGVRRPSLPGEDPHDWACPCGQMNFRGSVVCHKCQQPKPAPPPLPGKEVTLWTCPKCKGVNRNLRKYCFKCSTPSPLLTFKPIL</sequence>
<feature type="transmembrane region" description="Helical" evidence="5">
    <location>
        <begin position="37"/>
        <end position="61"/>
    </location>
</feature>
<gene>
    <name evidence="7" type="ORF">TraAM80_06076</name>
</gene>
<keyword evidence="8" id="KW-1185">Reference proteome</keyword>
<keyword evidence="5" id="KW-1133">Transmembrane helix</keyword>
<dbReference type="OMA" id="GIICNEG"/>
<dbReference type="PANTHER" id="PTHR23111:SF40">
    <property type="entry name" value="RNA-BINDING PROTEIN INVOLVED IN HETEROCHROMATIN ASSEMBLY-RELATED"/>
    <property type="match status" value="1"/>
</dbReference>
<dbReference type="OrthoDB" id="247415at2759"/>
<dbReference type="SUPFAM" id="SSF90209">
    <property type="entry name" value="Ran binding protein zinc finger-like"/>
    <property type="match status" value="3"/>
</dbReference>
<evidence type="ECO:0000256" key="1">
    <source>
        <dbReference type="ARBA" id="ARBA00022723"/>
    </source>
</evidence>
<feature type="domain" description="RanBP2-type" evidence="6">
    <location>
        <begin position="225"/>
        <end position="255"/>
    </location>
</feature>
<evidence type="ECO:0000259" key="6">
    <source>
        <dbReference type="PROSITE" id="PS50199"/>
    </source>
</evidence>
<keyword evidence="2 4" id="KW-0863">Zinc-finger</keyword>
<dbReference type="GO" id="GO:0003729">
    <property type="term" value="F:mRNA binding"/>
    <property type="evidence" value="ECO:0007669"/>
    <property type="project" value="TreeGrafter"/>
</dbReference>
<proteinExistence type="predicted"/>
<dbReference type="EMBL" id="MKGL01000213">
    <property type="protein sequence ID" value="RNF02928.1"/>
    <property type="molecule type" value="Genomic_DNA"/>
</dbReference>
<dbReference type="Proteomes" id="UP000283634">
    <property type="component" value="Unassembled WGS sequence"/>
</dbReference>
<keyword evidence="3" id="KW-0862">Zinc</keyword>
<accession>A0A3R7KWS8</accession>
<feature type="domain" description="RanBP2-type" evidence="6">
    <location>
        <begin position="148"/>
        <end position="176"/>
    </location>
</feature>
<dbReference type="PANTHER" id="PTHR23111">
    <property type="entry name" value="ZINC FINGER PROTEIN"/>
    <property type="match status" value="1"/>
</dbReference>
<keyword evidence="5" id="KW-0812">Transmembrane</keyword>
<evidence type="ECO:0000256" key="3">
    <source>
        <dbReference type="ARBA" id="ARBA00022833"/>
    </source>
</evidence>
<evidence type="ECO:0000256" key="5">
    <source>
        <dbReference type="SAM" id="Phobius"/>
    </source>
</evidence>
<name>A0A3R7KWS8_TRYRA</name>
<dbReference type="PROSITE" id="PS01358">
    <property type="entry name" value="ZF_RANBP2_1"/>
    <property type="match status" value="1"/>
</dbReference>
<dbReference type="PROSITE" id="PS50199">
    <property type="entry name" value="ZF_RANBP2_2"/>
    <property type="match status" value="2"/>
</dbReference>
<comment type="caution">
    <text evidence="7">The sequence shown here is derived from an EMBL/GenBank/DDBJ whole genome shotgun (WGS) entry which is preliminary data.</text>
</comment>
<dbReference type="InterPro" id="IPR036443">
    <property type="entry name" value="Znf_RanBP2_sf"/>
</dbReference>
<dbReference type="SMART" id="SM00547">
    <property type="entry name" value="ZnF_RBZ"/>
    <property type="match status" value="3"/>
</dbReference>